<feature type="compositionally biased region" description="Polar residues" evidence="1">
    <location>
        <begin position="388"/>
        <end position="403"/>
    </location>
</feature>
<dbReference type="EMBL" id="KZ350062">
    <property type="protein sequence ID" value="PIO64260.1"/>
    <property type="molecule type" value="Genomic_DNA"/>
</dbReference>
<feature type="compositionally biased region" description="Polar residues" evidence="1">
    <location>
        <begin position="86"/>
        <end position="96"/>
    </location>
</feature>
<evidence type="ECO:0000313" key="2">
    <source>
        <dbReference type="EMBL" id="PIO64260.1"/>
    </source>
</evidence>
<accession>A0A2G9U424</accession>
<feature type="compositionally biased region" description="Basic and acidic residues" evidence="1">
    <location>
        <begin position="31"/>
        <end position="51"/>
    </location>
</feature>
<feature type="region of interest" description="Disordered" evidence="1">
    <location>
        <begin position="1"/>
        <end position="156"/>
    </location>
</feature>
<feature type="compositionally biased region" description="Basic and acidic residues" evidence="1">
    <location>
        <begin position="316"/>
        <end position="326"/>
    </location>
</feature>
<feature type="compositionally biased region" description="Basic residues" evidence="1">
    <location>
        <begin position="70"/>
        <end position="81"/>
    </location>
</feature>
<evidence type="ECO:0000256" key="1">
    <source>
        <dbReference type="SAM" id="MobiDB-lite"/>
    </source>
</evidence>
<feature type="compositionally biased region" description="Basic and acidic residues" evidence="1">
    <location>
        <begin position="441"/>
        <end position="455"/>
    </location>
</feature>
<feature type="compositionally biased region" description="Polar residues" evidence="1">
    <location>
        <begin position="1"/>
        <end position="13"/>
    </location>
</feature>
<feature type="compositionally biased region" description="Basic and acidic residues" evidence="1">
    <location>
        <begin position="103"/>
        <end position="145"/>
    </location>
</feature>
<dbReference type="Proteomes" id="UP000230423">
    <property type="component" value="Unassembled WGS sequence"/>
</dbReference>
<feature type="compositionally biased region" description="Basic and acidic residues" evidence="1">
    <location>
        <begin position="279"/>
        <end position="308"/>
    </location>
</feature>
<reference evidence="2 3" key="1">
    <citation type="submission" date="2015-09" db="EMBL/GenBank/DDBJ databases">
        <title>Draft genome of the parasitic nematode Teladorsagia circumcincta isolate WARC Sus (inbred).</title>
        <authorList>
            <person name="Mitreva M."/>
        </authorList>
    </citation>
    <scope>NUCLEOTIDE SEQUENCE [LARGE SCALE GENOMIC DNA]</scope>
    <source>
        <strain evidence="2 3">S</strain>
    </source>
</reference>
<feature type="compositionally biased region" description="Polar residues" evidence="1">
    <location>
        <begin position="231"/>
        <end position="241"/>
    </location>
</feature>
<protein>
    <submittedName>
        <fullName evidence="2">Uncharacterized protein</fullName>
    </submittedName>
</protein>
<name>A0A2G9U424_TELCI</name>
<organism evidence="2 3">
    <name type="scientific">Teladorsagia circumcincta</name>
    <name type="common">Brown stomach worm</name>
    <name type="synonym">Ostertagia circumcincta</name>
    <dbReference type="NCBI Taxonomy" id="45464"/>
    <lineage>
        <taxon>Eukaryota</taxon>
        <taxon>Metazoa</taxon>
        <taxon>Ecdysozoa</taxon>
        <taxon>Nematoda</taxon>
        <taxon>Chromadorea</taxon>
        <taxon>Rhabditida</taxon>
        <taxon>Rhabditina</taxon>
        <taxon>Rhabditomorpha</taxon>
        <taxon>Strongyloidea</taxon>
        <taxon>Trichostrongylidae</taxon>
        <taxon>Teladorsagia</taxon>
    </lineage>
</organism>
<feature type="region of interest" description="Disordered" evidence="1">
    <location>
        <begin position="187"/>
        <end position="455"/>
    </location>
</feature>
<proteinExistence type="predicted"/>
<keyword evidence="3" id="KW-1185">Reference proteome</keyword>
<gene>
    <name evidence="2" type="ORF">TELCIR_14119</name>
</gene>
<feature type="compositionally biased region" description="Basic residues" evidence="1">
    <location>
        <begin position="420"/>
        <end position="436"/>
    </location>
</feature>
<dbReference type="AlphaFoldDB" id="A0A2G9U424"/>
<feature type="compositionally biased region" description="Basic and acidic residues" evidence="1">
    <location>
        <begin position="60"/>
        <end position="69"/>
    </location>
</feature>
<evidence type="ECO:0000313" key="3">
    <source>
        <dbReference type="Proteomes" id="UP000230423"/>
    </source>
</evidence>
<sequence length="455" mass="50223">MHCPNLSTPSKPSRTPCESKDVNSTPVSRRRGQETPHRHSSKKCEPSEGRSRSTNHRVGHSREKPEQRRPSKNCARKRRRHYSEPKTLTVTPQGTAGSHRRHQSESRGRRRALKDSTSSRRRLDSRRTELEPRKQPSRKNDDTPRRPTARRERRCTVGMRVSLFSAPDAAKKQIVIPQQKRYQLRSTIALRDVPQSNSGELPDTKSASEGVPGVNNVAGKESVPSKLPSDGSLQPVQQKLTPSGRIAQHPPHELSPHKGTAQPLPPEEAADGVSHRTNHGGDPKENPDAEVAQKSKVLKCERVSENKSLRTPQSSSKDRTADKKVLEFPLMKPSPEQGAMQMSLENSAEGGGLQSSPVGVFKGNSVQKISDEGIQEPSVSKQLADEGTAQSPPKASGSNTSALKVTGVEGMTACSSRELRNRRRCREVQPLRRRLGAVKTESSKGKRTRDEVKNP</sequence>